<feature type="domain" description="G-patch" evidence="2">
    <location>
        <begin position="194"/>
        <end position="243"/>
    </location>
</feature>
<feature type="compositionally biased region" description="Low complexity" evidence="1">
    <location>
        <begin position="266"/>
        <end position="278"/>
    </location>
</feature>
<evidence type="ECO:0000256" key="1">
    <source>
        <dbReference type="SAM" id="MobiDB-lite"/>
    </source>
</evidence>
<organism evidence="3 4">
    <name type="scientific">Aspergillus saccharolyticus JOP 1030-1</name>
    <dbReference type="NCBI Taxonomy" id="1450539"/>
    <lineage>
        <taxon>Eukaryota</taxon>
        <taxon>Fungi</taxon>
        <taxon>Dikarya</taxon>
        <taxon>Ascomycota</taxon>
        <taxon>Pezizomycotina</taxon>
        <taxon>Eurotiomycetes</taxon>
        <taxon>Eurotiomycetidae</taxon>
        <taxon>Eurotiales</taxon>
        <taxon>Aspergillaceae</taxon>
        <taxon>Aspergillus</taxon>
        <taxon>Aspergillus subgen. Circumdati</taxon>
    </lineage>
</organism>
<dbReference type="AlphaFoldDB" id="A0A318ZRE0"/>
<feature type="region of interest" description="Disordered" evidence="1">
    <location>
        <begin position="149"/>
        <end position="176"/>
    </location>
</feature>
<dbReference type="GO" id="GO:0003676">
    <property type="term" value="F:nucleic acid binding"/>
    <property type="evidence" value="ECO:0007669"/>
    <property type="project" value="InterPro"/>
</dbReference>
<dbReference type="STRING" id="1450539.A0A318ZRE0"/>
<dbReference type="EMBL" id="KZ821218">
    <property type="protein sequence ID" value="PYH49637.1"/>
    <property type="molecule type" value="Genomic_DNA"/>
</dbReference>
<evidence type="ECO:0000313" key="3">
    <source>
        <dbReference type="EMBL" id="PYH49637.1"/>
    </source>
</evidence>
<dbReference type="RefSeq" id="XP_025435619.1">
    <property type="nucleotide sequence ID" value="XM_025573892.1"/>
</dbReference>
<keyword evidence="4" id="KW-1185">Reference proteome</keyword>
<dbReference type="InterPro" id="IPR039146">
    <property type="entry name" value="GPANK1"/>
</dbReference>
<dbReference type="OrthoDB" id="20282at2759"/>
<gene>
    <name evidence="3" type="ORF">BP01DRAFT_352203</name>
</gene>
<dbReference type="PANTHER" id="PTHR20923">
    <property type="entry name" value="BAT4 PROTEIN-RELATED"/>
    <property type="match status" value="1"/>
</dbReference>
<evidence type="ECO:0000259" key="2">
    <source>
        <dbReference type="PROSITE" id="PS50174"/>
    </source>
</evidence>
<reference evidence="3 4" key="1">
    <citation type="submission" date="2016-12" db="EMBL/GenBank/DDBJ databases">
        <title>The genomes of Aspergillus section Nigri reveals drivers in fungal speciation.</title>
        <authorList>
            <consortium name="DOE Joint Genome Institute"/>
            <person name="Vesth T.C."/>
            <person name="Nybo J."/>
            <person name="Theobald S."/>
            <person name="Brandl J."/>
            <person name="Frisvad J.C."/>
            <person name="Nielsen K.F."/>
            <person name="Lyhne E.K."/>
            <person name="Kogle M.E."/>
            <person name="Kuo A."/>
            <person name="Riley R."/>
            <person name="Clum A."/>
            <person name="Nolan M."/>
            <person name="Lipzen A."/>
            <person name="Salamov A."/>
            <person name="Henrissat B."/>
            <person name="Wiebenga A."/>
            <person name="De Vries R.P."/>
            <person name="Grigoriev I.V."/>
            <person name="Mortensen U.H."/>
            <person name="Andersen M.R."/>
            <person name="Baker S.E."/>
        </authorList>
    </citation>
    <scope>NUCLEOTIDE SEQUENCE [LARGE SCALE GENOMIC DNA]</scope>
    <source>
        <strain evidence="3 4">JOP 1030-1</strain>
    </source>
</reference>
<feature type="compositionally biased region" description="Polar residues" evidence="1">
    <location>
        <begin position="37"/>
        <end position="47"/>
    </location>
</feature>
<proteinExistence type="predicted"/>
<feature type="compositionally biased region" description="Low complexity" evidence="1">
    <location>
        <begin position="48"/>
        <end position="59"/>
    </location>
</feature>
<name>A0A318ZRE0_9EURO</name>
<feature type="compositionally biased region" description="Low complexity" evidence="1">
    <location>
        <begin position="73"/>
        <end position="99"/>
    </location>
</feature>
<dbReference type="GeneID" id="37075120"/>
<accession>A0A318ZRE0</accession>
<dbReference type="InterPro" id="IPR000467">
    <property type="entry name" value="G_patch_dom"/>
</dbReference>
<dbReference type="Proteomes" id="UP000248349">
    <property type="component" value="Unassembled WGS sequence"/>
</dbReference>
<sequence length="327" mass="35366">MTDTQDEEDYFLPLEDQRVFGAGIRRKRIPFVRSSEPDLNTTSSALRSSHASAPPSTTSGARIANTYLSLVLSKSTTPTPGPPSVSSSELATTATSTTNTPPPSLEHSSRPATTSPYPSLVPHDQNPTPSLNETPICEVCNLPLNVSYSKHEEQPQPSSPPSSTTPKEPYRPHEASLAHQLCLTHSHPPSHLDRTRHGMRYLASYGWDPDSRLGLGAPGREGIREPVKGKLKVDTVGLGVNHAAGVDTDEEDLPANRRRGKRADQTASAAAAASKSHTTGGGKGKVQKLNAKEVRKGQIDAKKRGERLRELFYQDERILQYLGGGEM</sequence>
<dbReference type="PROSITE" id="PS50174">
    <property type="entry name" value="G_PATCH"/>
    <property type="match status" value="1"/>
</dbReference>
<evidence type="ECO:0000313" key="4">
    <source>
        <dbReference type="Proteomes" id="UP000248349"/>
    </source>
</evidence>
<protein>
    <recommendedName>
        <fullName evidence="2">G-patch domain-containing protein</fullName>
    </recommendedName>
</protein>
<feature type="region of interest" description="Disordered" evidence="1">
    <location>
        <begin position="30"/>
        <end position="134"/>
    </location>
</feature>
<dbReference type="PANTHER" id="PTHR20923:SF1">
    <property type="entry name" value="G PATCH DOMAIN AND ANKYRIN REPEAT-CONTAINING PROTEIN 1"/>
    <property type="match status" value="1"/>
</dbReference>
<feature type="region of interest" description="Disordered" evidence="1">
    <location>
        <begin position="250"/>
        <end position="286"/>
    </location>
</feature>
<dbReference type="Pfam" id="PF01585">
    <property type="entry name" value="G-patch"/>
    <property type="match status" value="1"/>
</dbReference>